<dbReference type="SUPFAM" id="SSF81321">
    <property type="entry name" value="Family A G protein-coupled receptor-like"/>
    <property type="match status" value="1"/>
</dbReference>
<evidence type="ECO:0000256" key="7">
    <source>
        <dbReference type="ARBA" id="ARBA00023170"/>
    </source>
</evidence>
<feature type="region of interest" description="Disordered" evidence="9">
    <location>
        <begin position="286"/>
        <end position="313"/>
    </location>
</feature>
<feature type="transmembrane region" description="Helical" evidence="10">
    <location>
        <begin position="105"/>
        <end position="128"/>
    </location>
</feature>
<evidence type="ECO:0000313" key="13">
    <source>
        <dbReference type="Proteomes" id="UP000825002"/>
    </source>
</evidence>
<evidence type="ECO:0000256" key="6">
    <source>
        <dbReference type="ARBA" id="ARBA00023136"/>
    </source>
</evidence>
<dbReference type="Gene3D" id="1.20.1070.10">
    <property type="entry name" value="Rhodopsin 7-helix transmembrane proteins"/>
    <property type="match status" value="2"/>
</dbReference>
<keyword evidence="4 10" id="KW-1133">Transmembrane helix</keyword>
<comment type="caution">
    <text evidence="12">The sequence shown here is derived from an EMBL/GenBank/DDBJ whole genome shotgun (WGS) entry which is preliminary data.</text>
</comment>
<keyword evidence="5" id="KW-0297">G-protein coupled receptor</keyword>
<evidence type="ECO:0000256" key="1">
    <source>
        <dbReference type="ARBA" id="ARBA00004141"/>
    </source>
</evidence>
<keyword evidence="13" id="KW-1185">Reference proteome</keyword>
<dbReference type="PROSITE" id="PS50262">
    <property type="entry name" value="G_PROTEIN_RECEP_F1_2"/>
    <property type="match status" value="1"/>
</dbReference>
<evidence type="ECO:0000256" key="3">
    <source>
        <dbReference type="ARBA" id="ARBA00022692"/>
    </source>
</evidence>
<dbReference type="Pfam" id="PF00001">
    <property type="entry name" value="7tm_1"/>
    <property type="match status" value="1"/>
</dbReference>
<keyword evidence="3 10" id="KW-0812">Transmembrane</keyword>
<keyword evidence="6 10" id="KW-0472">Membrane</keyword>
<comment type="similarity">
    <text evidence="2">Belongs to the G-protein coupled receptor 1 family.</text>
</comment>
<keyword evidence="7 12" id="KW-0675">Receptor</keyword>
<feature type="transmembrane region" description="Helical" evidence="10">
    <location>
        <begin position="206"/>
        <end position="229"/>
    </location>
</feature>
<keyword evidence="8" id="KW-0807">Transducer</keyword>
<gene>
    <name evidence="12" type="primary">RYa-R</name>
    <name evidence="12" type="ORF">GZH46_00164</name>
</gene>
<evidence type="ECO:0000313" key="12">
    <source>
        <dbReference type="EMBL" id="KAG9511266.1"/>
    </source>
</evidence>
<evidence type="ECO:0000256" key="2">
    <source>
        <dbReference type="ARBA" id="ARBA00010663"/>
    </source>
</evidence>
<accession>A0ABQ7SD16</accession>
<protein>
    <submittedName>
        <fullName evidence="12">RYamide receptor</fullName>
    </submittedName>
</protein>
<evidence type="ECO:0000256" key="8">
    <source>
        <dbReference type="ARBA" id="ARBA00023224"/>
    </source>
</evidence>
<feature type="non-terminal residue" evidence="12">
    <location>
        <position position="313"/>
    </location>
</feature>
<evidence type="ECO:0000256" key="10">
    <source>
        <dbReference type="SAM" id="Phobius"/>
    </source>
</evidence>
<feature type="transmembrane region" description="Helical" evidence="10">
    <location>
        <begin position="39"/>
        <end position="64"/>
    </location>
</feature>
<dbReference type="InterPro" id="IPR017452">
    <property type="entry name" value="GPCR_Rhodpsn_7TM"/>
</dbReference>
<evidence type="ECO:0000256" key="4">
    <source>
        <dbReference type="ARBA" id="ARBA00022989"/>
    </source>
</evidence>
<dbReference type="PANTHER" id="PTHR45695:SF9">
    <property type="entry name" value="LEUCOKININ RECEPTOR"/>
    <property type="match status" value="1"/>
</dbReference>
<organism evidence="12 13">
    <name type="scientific">Fragariocoptes setiger</name>
    <dbReference type="NCBI Taxonomy" id="1670756"/>
    <lineage>
        <taxon>Eukaryota</taxon>
        <taxon>Metazoa</taxon>
        <taxon>Ecdysozoa</taxon>
        <taxon>Arthropoda</taxon>
        <taxon>Chelicerata</taxon>
        <taxon>Arachnida</taxon>
        <taxon>Acari</taxon>
        <taxon>Acariformes</taxon>
        <taxon>Trombidiformes</taxon>
        <taxon>Prostigmata</taxon>
        <taxon>Eupodina</taxon>
        <taxon>Eriophyoidea</taxon>
        <taxon>Phytoptidae</taxon>
        <taxon>Fragariocoptes</taxon>
    </lineage>
</organism>
<sequence>MDPHQGYKLVTTHGALQANLSGQDLEGPDLEALDAPWRIFLVILYSLTAIVSFVLNVITIIVLVRGRRNTHEMRKYLINLSVSDLLMSCFSILTLSVFVSVSTMIAIGINSIFLVTFAIPLLLLCYLYSAICMKIWRHQMPGNADANRDFNQQFVRIKVIKMLAVVVIVFAVFWLPLQLFSLIIYLCPTIREGVVYKSTPYNIFVATYFTCHWLGMAHSCLNPLIYCFMNDNFKYDLKSVCSQALGRPVLSNGHHSMHKSINSHNALKQNSANDLPLQPINNNNCGANNNNSNTATNDNNATDNSTNNNNSNC</sequence>
<dbReference type="PANTHER" id="PTHR45695">
    <property type="entry name" value="LEUCOKININ RECEPTOR-RELATED"/>
    <property type="match status" value="1"/>
</dbReference>
<feature type="domain" description="G-protein coupled receptors family 1 profile" evidence="11">
    <location>
        <begin position="42"/>
        <end position="226"/>
    </location>
</feature>
<evidence type="ECO:0000256" key="9">
    <source>
        <dbReference type="SAM" id="MobiDB-lite"/>
    </source>
</evidence>
<comment type="subcellular location">
    <subcellularLocation>
        <location evidence="1">Membrane</location>
        <topology evidence="1">Multi-pass membrane protein</topology>
    </subcellularLocation>
</comment>
<dbReference type="EMBL" id="JAIFTH010000015">
    <property type="protein sequence ID" value="KAG9511266.1"/>
    <property type="molecule type" value="Genomic_DNA"/>
</dbReference>
<name>A0ABQ7SD16_9ACAR</name>
<proteinExistence type="inferred from homology"/>
<evidence type="ECO:0000259" key="11">
    <source>
        <dbReference type="PROSITE" id="PS50262"/>
    </source>
</evidence>
<dbReference type="PRINTS" id="PR00237">
    <property type="entry name" value="GPCRRHODOPSN"/>
</dbReference>
<feature type="transmembrane region" description="Helical" evidence="10">
    <location>
        <begin position="162"/>
        <end position="186"/>
    </location>
</feature>
<reference evidence="12 13" key="1">
    <citation type="submission" date="2020-10" db="EMBL/GenBank/DDBJ databases">
        <authorList>
            <person name="Klimov P.B."/>
            <person name="Dyachkov S.M."/>
            <person name="Chetverikov P.E."/>
        </authorList>
    </citation>
    <scope>NUCLEOTIDE SEQUENCE [LARGE SCALE GENOMIC DNA]</scope>
    <source>
        <strain evidence="12">BMOC 18-1129-001#AD2665</strain>
        <tissue evidence="12">Entire mites</tissue>
    </source>
</reference>
<dbReference type="Proteomes" id="UP000825002">
    <property type="component" value="Unassembled WGS sequence"/>
</dbReference>
<dbReference type="InterPro" id="IPR000276">
    <property type="entry name" value="GPCR_Rhodpsn"/>
</dbReference>
<feature type="transmembrane region" description="Helical" evidence="10">
    <location>
        <begin position="76"/>
        <end position="99"/>
    </location>
</feature>
<evidence type="ECO:0000256" key="5">
    <source>
        <dbReference type="ARBA" id="ARBA00023040"/>
    </source>
</evidence>